<reference evidence="7" key="3">
    <citation type="submission" date="2025-09" db="UniProtKB">
        <authorList>
            <consortium name="Ensembl"/>
        </authorList>
    </citation>
    <scope>IDENTIFICATION</scope>
    <source>
        <strain evidence="7">Thorbecke</strain>
    </source>
</reference>
<dbReference type="InParanoid" id="G1SDB2"/>
<dbReference type="PANTHER" id="PTHR13987">
    <property type="entry name" value="PROTEIN BEX4"/>
    <property type="match status" value="1"/>
</dbReference>
<dbReference type="HOGENOM" id="CLU_123122_0_0_1"/>
<comment type="subcellular location">
    <subcellularLocation>
        <location evidence="1">Cytoplasm</location>
    </subcellularLocation>
</comment>
<evidence type="ECO:0000256" key="5">
    <source>
        <dbReference type="ARBA" id="ARBA00022843"/>
    </source>
</evidence>
<dbReference type="InterPro" id="IPR007623">
    <property type="entry name" value="BEX"/>
</dbReference>
<keyword evidence="8" id="KW-1185">Reference proteome</keyword>
<dbReference type="PaxDb" id="9986-ENSOCUP00000000389"/>
<reference evidence="7 8" key="1">
    <citation type="journal article" date="2011" name="Nature">
        <title>A high-resolution map of human evolutionary constraint using 29 mammals.</title>
        <authorList>
            <person name="Lindblad-Toh K."/>
            <person name="Garber M."/>
            <person name="Zuk O."/>
            <person name="Lin M.F."/>
            <person name="Parker B.J."/>
            <person name="Washietl S."/>
            <person name="Kheradpour P."/>
            <person name="Ernst J."/>
            <person name="Jordan G."/>
            <person name="Mauceli E."/>
            <person name="Ward L.D."/>
            <person name="Lowe C.B."/>
            <person name="Holloway A.K."/>
            <person name="Clamp M."/>
            <person name="Gnerre S."/>
            <person name="Alfoldi J."/>
            <person name="Beal K."/>
            <person name="Chang J."/>
            <person name="Clawson H."/>
            <person name="Cuff J."/>
            <person name="Di Palma F."/>
            <person name="Fitzgerald S."/>
            <person name="Flicek P."/>
            <person name="Guttman M."/>
            <person name="Hubisz M.J."/>
            <person name="Jaffe D.B."/>
            <person name="Jungreis I."/>
            <person name="Kent W.J."/>
            <person name="Kostka D."/>
            <person name="Lara M."/>
            <person name="Martins A.L."/>
            <person name="Massingham T."/>
            <person name="Moltke I."/>
            <person name="Raney B.J."/>
            <person name="Rasmussen M.D."/>
            <person name="Robinson J."/>
            <person name="Stark A."/>
            <person name="Vilella A.J."/>
            <person name="Wen J."/>
            <person name="Xie X."/>
            <person name="Zody M.C."/>
            <person name="Baldwin J."/>
            <person name="Bloom T."/>
            <person name="Chin C.W."/>
            <person name="Heiman D."/>
            <person name="Nicol R."/>
            <person name="Nusbaum C."/>
            <person name="Young S."/>
            <person name="Wilkinson J."/>
            <person name="Worley K.C."/>
            <person name="Kovar C.L."/>
            <person name="Muzny D.M."/>
            <person name="Gibbs R.A."/>
            <person name="Cree A."/>
            <person name="Dihn H.H."/>
            <person name="Fowler G."/>
            <person name="Jhangiani S."/>
            <person name="Joshi V."/>
            <person name="Lee S."/>
            <person name="Lewis L.R."/>
            <person name="Nazareth L.V."/>
            <person name="Okwuonu G."/>
            <person name="Santibanez J."/>
            <person name="Warren W.C."/>
            <person name="Mardis E.R."/>
            <person name="Weinstock G.M."/>
            <person name="Wilson R.K."/>
            <person name="Delehaunty K."/>
            <person name="Dooling D."/>
            <person name="Fronik C."/>
            <person name="Fulton L."/>
            <person name="Fulton B."/>
            <person name="Graves T."/>
            <person name="Minx P."/>
            <person name="Sodergren E."/>
            <person name="Birney E."/>
            <person name="Margulies E.H."/>
            <person name="Herrero J."/>
            <person name="Green E.D."/>
            <person name="Haussler D."/>
            <person name="Siepel A."/>
            <person name="Goldman N."/>
            <person name="Pollard K.S."/>
            <person name="Pedersen J.S."/>
            <person name="Lander E.S."/>
            <person name="Kellis M."/>
        </authorList>
    </citation>
    <scope>NUCLEOTIDE SEQUENCE [LARGE SCALE GENOMIC DNA]</scope>
    <source>
        <strain evidence="7 8">Thorbecke inbred</strain>
    </source>
</reference>
<reference evidence="7" key="2">
    <citation type="submission" date="2025-08" db="UniProtKB">
        <authorList>
            <consortium name="Ensembl"/>
        </authorList>
    </citation>
    <scope>IDENTIFICATION</scope>
    <source>
        <strain evidence="7">Thorbecke</strain>
    </source>
</reference>
<dbReference type="Pfam" id="PF04538">
    <property type="entry name" value="BEX"/>
    <property type="match status" value="1"/>
</dbReference>
<dbReference type="PANTHER" id="PTHR13987:SF3">
    <property type="entry name" value="PROTEIN BEX4"/>
    <property type="match status" value="1"/>
</dbReference>
<dbReference type="AlphaFoldDB" id="G1SDB2"/>
<feature type="region of interest" description="Disordered" evidence="6">
    <location>
        <begin position="1"/>
        <end position="82"/>
    </location>
</feature>
<keyword evidence="3" id="KW-0963">Cytoplasm</keyword>
<evidence type="ECO:0000256" key="1">
    <source>
        <dbReference type="ARBA" id="ARBA00004496"/>
    </source>
</evidence>
<evidence type="ECO:0008006" key="9">
    <source>
        <dbReference type="Google" id="ProtNLM"/>
    </source>
</evidence>
<organism evidence="7 8">
    <name type="scientific">Oryctolagus cuniculus</name>
    <name type="common">Rabbit</name>
    <dbReference type="NCBI Taxonomy" id="9986"/>
    <lineage>
        <taxon>Eukaryota</taxon>
        <taxon>Metazoa</taxon>
        <taxon>Chordata</taxon>
        <taxon>Craniata</taxon>
        <taxon>Vertebrata</taxon>
        <taxon>Euteleostomi</taxon>
        <taxon>Mammalia</taxon>
        <taxon>Eutheria</taxon>
        <taxon>Euarchontoglires</taxon>
        <taxon>Glires</taxon>
        <taxon>Lagomorpha</taxon>
        <taxon>Leporidae</taxon>
        <taxon>Oryctolagus</taxon>
    </lineage>
</organism>
<evidence type="ECO:0000256" key="6">
    <source>
        <dbReference type="SAM" id="MobiDB-lite"/>
    </source>
</evidence>
<evidence type="ECO:0000256" key="3">
    <source>
        <dbReference type="ARBA" id="ARBA00022490"/>
    </source>
</evidence>
<evidence type="ECO:0000313" key="7">
    <source>
        <dbReference type="Ensembl" id="ENSOCUP00000000389.3"/>
    </source>
</evidence>
<keyword evidence="4" id="KW-0862">Zinc</keyword>
<dbReference type="eggNOG" id="ENOG502TDUR">
    <property type="taxonomic scope" value="Eukaryota"/>
</dbReference>
<dbReference type="Bgee" id="ENSOCUG00000000445">
    <property type="expression patterns" value="Expressed in frontal cortex and 7 other cell types or tissues"/>
</dbReference>
<dbReference type="EMBL" id="AAGW02046098">
    <property type="status" value="NOT_ANNOTATED_CDS"/>
    <property type="molecule type" value="Genomic_DNA"/>
</dbReference>
<dbReference type="GO" id="GO:0005737">
    <property type="term" value="C:cytoplasm"/>
    <property type="evidence" value="ECO:0007669"/>
    <property type="project" value="UniProtKB-SubCell"/>
</dbReference>
<dbReference type="InterPro" id="IPR021156">
    <property type="entry name" value="TF_A-like/BEX"/>
</dbReference>
<accession>G1SDB2</accession>
<proteinExistence type="inferred from homology"/>
<protein>
    <recommendedName>
        <fullName evidence="9">Brain expressed X-linked 4</fullName>
    </recommendedName>
</protein>
<dbReference type="Proteomes" id="UP000001811">
    <property type="component" value="Chromosome X"/>
</dbReference>
<dbReference type="GeneTree" id="ENSGT00940000162932"/>
<sequence length="342" mass="37260">PAPGPPPPGYGPPGIPAPLRGASFSAPPARPLAPGGRRGTRRLRARTRAQGRAAGRGRCRTAGRRDRWGRRGSAEPWAAAARSPRPRRLQVCRSEALSVAAGHRGGACGNPIWDPRPLLGPCLPLLILPAPVLPGPPRSSPPFSIFVPTEAWRWTCRENGGLRGREGLGVGPLEDAGGLSGSESDVCQRPGHLERCIVGPLSSVLIRPPGIQALSVFCLLGEMESKEEQAVKNLSAETVDQENEGEEQTPVQNEDEALHLGGSEGQKPEGSVRRGRVRRLVPNFRWAIPNRNIDHSDVGDDVERFVGQMMEIKRKTREQQIKHYIRFQTPEPDNHYDFCLIP</sequence>
<name>G1SDB2_RABIT</name>
<dbReference type="Ensembl" id="ENSOCUT00000000444.3">
    <property type="protein sequence ID" value="ENSOCUP00000000389.3"/>
    <property type="gene ID" value="ENSOCUG00000000445.3"/>
</dbReference>
<feature type="region of interest" description="Disordered" evidence="6">
    <location>
        <begin position="231"/>
        <end position="274"/>
    </location>
</feature>
<feature type="compositionally biased region" description="Pro residues" evidence="6">
    <location>
        <begin position="1"/>
        <end position="16"/>
    </location>
</feature>
<dbReference type="GO" id="GO:0005634">
    <property type="term" value="C:nucleus"/>
    <property type="evidence" value="ECO:0007669"/>
    <property type="project" value="TreeGrafter"/>
</dbReference>
<keyword evidence="5" id="KW-0832">Ubl conjugation</keyword>
<comment type="similarity">
    <text evidence="2">Belongs to the BEX family.</text>
</comment>
<evidence type="ECO:0000313" key="8">
    <source>
        <dbReference type="Proteomes" id="UP000001811"/>
    </source>
</evidence>
<evidence type="ECO:0000256" key="4">
    <source>
        <dbReference type="ARBA" id="ARBA00022833"/>
    </source>
</evidence>
<evidence type="ECO:0000256" key="2">
    <source>
        <dbReference type="ARBA" id="ARBA00010976"/>
    </source>
</evidence>
<feature type="compositionally biased region" description="Basic residues" evidence="6">
    <location>
        <begin position="38"/>
        <end position="70"/>
    </location>
</feature>